<dbReference type="Gene3D" id="3.10.520.10">
    <property type="entry name" value="ApbE-like domains"/>
    <property type="match status" value="1"/>
</dbReference>
<proteinExistence type="inferred from homology"/>
<dbReference type="InterPro" id="IPR003374">
    <property type="entry name" value="ApbE-like_sf"/>
</dbReference>
<comment type="similarity">
    <text evidence="1">Belongs to the UPF0280 family.</text>
</comment>
<evidence type="ECO:0000313" key="3">
    <source>
        <dbReference type="Proteomes" id="UP000186940"/>
    </source>
</evidence>
<evidence type="ECO:0000313" key="2">
    <source>
        <dbReference type="EMBL" id="OFV67569.1"/>
    </source>
</evidence>
<organism evidence="2 3">
    <name type="scientific">Candidatus Syntropharchaeum caldarium</name>
    <dbReference type="NCBI Taxonomy" id="1838285"/>
    <lineage>
        <taxon>Archaea</taxon>
        <taxon>Methanobacteriati</taxon>
        <taxon>Methanobacteriota</taxon>
        <taxon>Stenosarchaea group</taxon>
        <taxon>Methanomicrobia</taxon>
        <taxon>Methanosarcinales</taxon>
        <taxon>ANME-2 cluster</taxon>
        <taxon>Candidatus Syntropharchaeum</taxon>
    </lineage>
</organism>
<dbReference type="NCBIfam" id="NF003324">
    <property type="entry name" value="PRK04334.1-4"/>
    <property type="match status" value="1"/>
</dbReference>
<dbReference type="AlphaFoldDB" id="A0A1F2P8B5"/>
<dbReference type="HAMAP" id="MF_01079">
    <property type="entry name" value="UPF0280"/>
    <property type="match status" value="1"/>
</dbReference>
<dbReference type="InterPro" id="IPR037456">
    <property type="entry name" value="MA1715-like"/>
</dbReference>
<dbReference type="SUPFAM" id="SSF143631">
    <property type="entry name" value="ApbE-like"/>
    <property type="match status" value="1"/>
</dbReference>
<comment type="caution">
    <text evidence="2">The sequence shown here is derived from an EMBL/GenBank/DDBJ whole genome shotgun (WGS) entry which is preliminary data.</text>
</comment>
<gene>
    <name evidence="2" type="ORF">SCAL_001487</name>
</gene>
<protein>
    <recommendedName>
        <fullName evidence="1">UPF0280 protein SCAL_001487</fullName>
    </recommendedName>
</protein>
<name>A0A1F2P8B5_9EURY</name>
<dbReference type="PIRSF" id="PIRSF006421">
    <property type="entry name" value="UCP006421"/>
    <property type="match status" value="1"/>
</dbReference>
<sequence>MIRRHFQLKETIVTLIAEHESEITAAITAIRKQRRELEAYITRDPFFATTLEPYDLKGDAPEIVEWMVETTEKVGCGPMAAVAGAIAGFALSAMIEKGASYAIVDNGGDIALTTDRPIKVGIYAGGSAINNLALEIAPTPLLGICTSSATVGPSISFGIADAASVLSPDVALADAAATALGNALTTDDAIEDAFSVVKDISEIDGAFIIHRDRLALWGELPSFVMVDVNPELITYRREYVSA</sequence>
<dbReference type="STRING" id="1838285.SCAL_001487"/>
<dbReference type="Proteomes" id="UP000186940">
    <property type="component" value="Unassembled WGS sequence"/>
</dbReference>
<reference evidence="2" key="1">
    <citation type="submission" date="2016-05" db="EMBL/GenBank/DDBJ databases">
        <title>Microbial consortia oxidize butane by reversing methanogenesis.</title>
        <authorList>
            <person name="Laso-Perez R."/>
            <person name="Richter M."/>
            <person name="Wegener G."/>
            <person name="Musat F."/>
        </authorList>
    </citation>
    <scope>NUCLEOTIDE SEQUENCE [LARGE SCALE GENOMIC DNA]</scope>
    <source>
        <strain evidence="2">BOX2</strain>
    </source>
</reference>
<dbReference type="EMBL" id="LYOS01000004">
    <property type="protein sequence ID" value="OFV67569.1"/>
    <property type="molecule type" value="Genomic_DNA"/>
</dbReference>
<keyword evidence="3" id="KW-1185">Reference proteome</keyword>
<evidence type="ECO:0000256" key="1">
    <source>
        <dbReference type="HAMAP-Rule" id="MF_01079"/>
    </source>
</evidence>
<accession>A0A1F2P8B5</accession>
<dbReference type="InterPro" id="IPR007183">
    <property type="entry name" value="UPF0280"/>
</dbReference>